<accession>A0AA38RJM8</accession>
<dbReference type="SUPFAM" id="SSF53448">
    <property type="entry name" value="Nucleotide-diphospho-sugar transferases"/>
    <property type="match status" value="1"/>
</dbReference>
<dbReference type="Proteomes" id="UP001174691">
    <property type="component" value="Unassembled WGS sequence"/>
</dbReference>
<comment type="caution">
    <text evidence="4">The sequence shown here is derived from an EMBL/GenBank/DDBJ whole genome shotgun (WGS) entry which is preliminary data.</text>
</comment>
<keyword evidence="3" id="KW-0472">Membrane</keyword>
<dbReference type="EMBL" id="JANBVN010000068">
    <property type="protein sequence ID" value="KAJ9150971.1"/>
    <property type="molecule type" value="Genomic_DNA"/>
</dbReference>
<dbReference type="InterPro" id="IPR051706">
    <property type="entry name" value="Glycosyltransferase_domain"/>
</dbReference>
<feature type="transmembrane region" description="Helical" evidence="3">
    <location>
        <begin position="58"/>
        <end position="82"/>
    </location>
</feature>
<keyword evidence="3" id="KW-0812">Transmembrane</keyword>
<dbReference type="GO" id="GO:0051999">
    <property type="term" value="P:mannosyl-inositol phosphorylceramide biosynthetic process"/>
    <property type="evidence" value="ECO:0007669"/>
    <property type="project" value="TreeGrafter"/>
</dbReference>
<dbReference type="Gene3D" id="3.90.550.20">
    <property type="match status" value="1"/>
</dbReference>
<evidence type="ECO:0000256" key="1">
    <source>
        <dbReference type="ARBA" id="ARBA00009003"/>
    </source>
</evidence>
<protein>
    <submittedName>
        <fullName evidence="4">Glycosyltransferase family 32 protein</fullName>
    </submittedName>
</protein>
<keyword evidence="3" id="KW-1133">Transmembrane helix</keyword>
<comment type="similarity">
    <text evidence="1">Belongs to the glycosyltransferase 32 family.</text>
</comment>
<dbReference type="GO" id="GO:0016020">
    <property type="term" value="C:membrane"/>
    <property type="evidence" value="ECO:0007669"/>
    <property type="project" value="GOC"/>
</dbReference>
<evidence type="ECO:0000313" key="5">
    <source>
        <dbReference type="Proteomes" id="UP001174691"/>
    </source>
</evidence>
<dbReference type="AlphaFoldDB" id="A0AA38RJM8"/>
<dbReference type="PANTHER" id="PTHR32385">
    <property type="entry name" value="MANNOSYL PHOSPHORYLINOSITOL CERAMIDE SYNTHASE"/>
    <property type="match status" value="1"/>
</dbReference>
<dbReference type="GO" id="GO:0000030">
    <property type="term" value="F:mannosyltransferase activity"/>
    <property type="evidence" value="ECO:0007669"/>
    <property type="project" value="TreeGrafter"/>
</dbReference>
<dbReference type="Pfam" id="PF04488">
    <property type="entry name" value="Gly_transf_sug"/>
    <property type="match status" value="1"/>
</dbReference>
<feature type="transmembrane region" description="Helical" evidence="3">
    <location>
        <begin position="340"/>
        <end position="362"/>
    </location>
</feature>
<keyword evidence="2" id="KW-0808">Transferase</keyword>
<evidence type="ECO:0000313" key="4">
    <source>
        <dbReference type="EMBL" id="KAJ9150971.1"/>
    </source>
</evidence>
<dbReference type="InterPro" id="IPR029044">
    <property type="entry name" value="Nucleotide-diphossugar_trans"/>
</dbReference>
<gene>
    <name evidence="4" type="ORF">NKR19_g5155</name>
</gene>
<organism evidence="4 5">
    <name type="scientific">Coniochaeta hoffmannii</name>
    <dbReference type="NCBI Taxonomy" id="91930"/>
    <lineage>
        <taxon>Eukaryota</taxon>
        <taxon>Fungi</taxon>
        <taxon>Dikarya</taxon>
        <taxon>Ascomycota</taxon>
        <taxon>Pezizomycotina</taxon>
        <taxon>Sordariomycetes</taxon>
        <taxon>Sordariomycetidae</taxon>
        <taxon>Coniochaetales</taxon>
        <taxon>Coniochaetaceae</taxon>
        <taxon>Coniochaeta</taxon>
    </lineage>
</organism>
<sequence>MATASPESEASSMYDEERQLLLLECESDCESQSESGSRWRRPSKYRRLRFLKPTRATAWLVVIDLVIIGLLVCAFEPLITLLRRNEELFTPRVVLPPHGNPSGSSSSSSWWPHSDQRKIPRILHQTCANATIPDKWVESQRSCLNAYSDYEYKLWTDELARDLIAKEYPWFLDSWDNYAFPIQRADSIRYFVLYHYGGIYFDMDTLCSNESIPLDQFETDDAPHHALYKSTLPTGVTNDFMVASARHPVYEATISKLPTFYMLTRFWARLLPYVNIMLSSGPLFVTLVVKDYLLEQPSLPTPAIQVVNATQLSPYFTDLESSTWHRADAHALMWLGVRPWTWYTLGAVGFIIGICIVNYMMLSAFNAIRRRIPSVAYVRKLAKVS</sequence>
<dbReference type="InterPro" id="IPR007577">
    <property type="entry name" value="GlycoTrfase_DXD_sugar-bd_CS"/>
</dbReference>
<feature type="transmembrane region" description="Helical" evidence="3">
    <location>
        <begin position="270"/>
        <end position="289"/>
    </location>
</feature>
<dbReference type="PANTHER" id="PTHR32385:SF15">
    <property type="entry name" value="INOSITOL PHOSPHOCERAMIDE MANNOSYLTRANSFERASE 1"/>
    <property type="match status" value="1"/>
</dbReference>
<name>A0AA38RJM8_9PEZI</name>
<reference evidence="4" key="1">
    <citation type="submission" date="2022-07" db="EMBL/GenBank/DDBJ databases">
        <title>Fungi with potential for degradation of polypropylene.</title>
        <authorList>
            <person name="Gostincar C."/>
        </authorList>
    </citation>
    <scope>NUCLEOTIDE SEQUENCE</scope>
    <source>
        <strain evidence="4">EXF-13287</strain>
    </source>
</reference>
<evidence type="ECO:0000256" key="2">
    <source>
        <dbReference type="ARBA" id="ARBA00022679"/>
    </source>
</evidence>
<evidence type="ECO:0000256" key="3">
    <source>
        <dbReference type="SAM" id="Phobius"/>
    </source>
</evidence>
<proteinExistence type="inferred from homology"/>
<keyword evidence="5" id="KW-1185">Reference proteome</keyword>